<evidence type="ECO:0000313" key="3">
    <source>
        <dbReference type="Proteomes" id="UP000609323"/>
    </source>
</evidence>
<name>A0ABQ1FPQ5_9BACL</name>
<sequence length="148" mass="17093">MLYVELIVVFLSLIGLFKIHTLERKNTLIAWMFGVVVNELFMVVSNHAVIKRPYNWTTLWPYLVYFNLMNPLLMLVAVHLIHIQTGWYRKAGVALLSSLVLTAGIYLFYSNRMLHPQSVQPLVAVVLWLFGLTSMLGLVRYLSHSSKR</sequence>
<feature type="transmembrane region" description="Helical" evidence="1">
    <location>
        <begin position="93"/>
        <end position="109"/>
    </location>
</feature>
<keyword evidence="1" id="KW-0472">Membrane</keyword>
<feature type="transmembrane region" description="Helical" evidence="1">
    <location>
        <begin position="29"/>
        <end position="50"/>
    </location>
</feature>
<comment type="caution">
    <text evidence="2">The sequence shown here is derived from an EMBL/GenBank/DDBJ whole genome shotgun (WGS) entry which is preliminary data.</text>
</comment>
<accession>A0ABQ1FPQ5</accession>
<proteinExistence type="predicted"/>
<keyword evidence="1" id="KW-0812">Transmembrane</keyword>
<feature type="transmembrane region" description="Helical" evidence="1">
    <location>
        <begin position="62"/>
        <end position="81"/>
    </location>
</feature>
<dbReference type="RefSeq" id="WP_094093179.1">
    <property type="nucleotide sequence ID" value="NZ_BMHF01000001.1"/>
</dbReference>
<evidence type="ECO:0000313" key="2">
    <source>
        <dbReference type="EMBL" id="GGA24337.1"/>
    </source>
</evidence>
<reference evidence="3" key="1">
    <citation type="journal article" date="2019" name="Int. J. Syst. Evol. Microbiol.">
        <title>The Global Catalogue of Microorganisms (GCM) 10K type strain sequencing project: providing services to taxonomists for standard genome sequencing and annotation.</title>
        <authorList>
            <consortium name="The Broad Institute Genomics Platform"/>
            <consortium name="The Broad Institute Genome Sequencing Center for Infectious Disease"/>
            <person name="Wu L."/>
            <person name="Ma J."/>
        </authorList>
    </citation>
    <scope>NUCLEOTIDE SEQUENCE [LARGE SCALE GENOMIC DNA]</scope>
    <source>
        <strain evidence="3">CGMCC 1.15044</strain>
    </source>
</reference>
<feature type="transmembrane region" description="Helical" evidence="1">
    <location>
        <begin position="121"/>
        <end position="142"/>
    </location>
</feature>
<keyword evidence="3" id="KW-1185">Reference proteome</keyword>
<keyword evidence="1" id="KW-1133">Transmembrane helix</keyword>
<feature type="transmembrane region" description="Helical" evidence="1">
    <location>
        <begin position="6"/>
        <end position="22"/>
    </location>
</feature>
<organism evidence="2 3">
    <name type="scientific">Paenibacillus physcomitrellae</name>
    <dbReference type="NCBI Taxonomy" id="1619311"/>
    <lineage>
        <taxon>Bacteria</taxon>
        <taxon>Bacillati</taxon>
        <taxon>Bacillota</taxon>
        <taxon>Bacilli</taxon>
        <taxon>Bacillales</taxon>
        <taxon>Paenibacillaceae</taxon>
        <taxon>Paenibacillus</taxon>
    </lineage>
</organism>
<protein>
    <submittedName>
        <fullName evidence="2">Uncharacterized protein</fullName>
    </submittedName>
</protein>
<dbReference type="Proteomes" id="UP000609323">
    <property type="component" value="Unassembled WGS sequence"/>
</dbReference>
<evidence type="ECO:0000256" key="1">
    <source>
        <dbReference type="SAM" id="Phobius"/>
    </source>
</evidence>
<gene>
    <name evidence="2" type="ORF">GCM10010917_06470</name>
</gene>
<dbReference type="EMBL" id="BMHF01000001">
    <property type="protein sequence ID" value="GGA24337.1"/>
    <property type="molecule type" value="Genomic_DNA"/>
</dbReference>